<comment type="caution">
    <text evidence="1">The sequence shown here is derived from an EMBL/GenBank/DDBJ whole genome shotgun (WGS) entry which is preliminary data.</text>
</comment>
<dbReference type="RefSeq" id="WP_191762708.1">
    <property type="nucleotide sequence ID" value="NZ_JACSPP010000001.1"/>
</dbReference>
<keyword evidence="2" id="KW-1185">Reference proteome</keyword>
<evidence type="ECO:0000313" key="2">
    <source>
        <dbReference type="Proteomes" id="UP000620874"/>
    </source>
</evidence>
<proteinExistence type="predicted"/>
<organism evidence="1 2">
    <name type="scientific">Phocaeicola intestinalis</name>
    <dbReference type="NCBI Taxonomy" id="2762212"/>
    <lineage>
        <taxon>Bacteria</taxon>
        <taxon>Pseudomonadati</taxon>
        <taxon>Bacteroidota</taxon>
        <taxon>Bacteroidia</taxon>
        <taxon>Bacteroidales</taxon>
        <taxon>Bacteroidaceae</taxon>
        <taxon>Phocaeicola</taxon>
    </lineage>
</organism>
<reference evidence="1 2" key="1">
    <citation type="submission" date="2020-08" db="EMBL/GenBank/DDBJ databases">
        <title>A Genomic Blueprint of the Chicken Gut Microbiome.</title>
        <authorList>
            <person name="Gilroy R."/>
            <person name="Ravi A."/>
            <person name="Getino M."/>
            <person name="Pursley I."/>
            <person name="Horton D.L."/>
            <person name="Alikhan N.-F."/>
            <person name="Baker D."/>
            <person name="Gharbi K."/>
            <person name="Hall N."/>
            <person name="Watson M."/>
            <person name="Adriaenssens E.M."/>
            <person name="Foster-Nyarko E."/>
            <person name="Jarju S."/>
            <person name="Secka A."/>
            <person name="Antonio M."/>
            <person name="Oren A."/>
            <person name="Chaudhuri R."/>
            <person name="La Ragione R.M."/>
            <person name="Hildebrand F."/>
            <person name="Pallen M.J."/>
        </authorList>
    </citation>
    <scope>NUCLEOTIDE SEQUENCE [LARGE SCALE GENOMIC DNA]</scope>
    <source>
        <strain evidence="1 2">Sa1CVN1</strain>
    </source>
</reference>
<sequence>MLYYNFKNYDGFKDLFGTIKHGNNTQSRKNRILLAYLKDKNLLHQAAAGNDYSFLHISSMAELEQRMQNEILISGNEDESLPYELHLMGKTYYSIIYETDGNDGLCEDGDSKCVRYHNHRTGKIFKMKAGKLYRHLILETEFGKTLPEQVITYLCEEFAAKWQAFTMGRLPKNKLYVNQEFERIYSSKYCEGDFCSCMVDKGYHGFYEKSVNASAAYLENEKGKIIARCIIFNEVKDQDGKVYRLAERQYATGDNHILKRALADALIRGGYIDGYKKVGASCNEANAFVSINGESLSDRKFRIACDLDWDDDLSYQDSFKSYSMSARIADNYCYGDIDLGITEGSLNNAEEDGCYDSYHGYDCDETVLVYVHGEEYDCDSDNLGDFVWIDSEGEYHHRDDVSECPECGGYFLKSETCYSEVTDDNYCCEECREKAEKEYKDANWYYSDYDGEYFEEEDDIAYYWRWNREKEEYEKKTISVSSLRSLLYSDDFFEFDNECFDRVNPATNLPYGYKLIKTVA</sequence>
<accession>A0ABR8Y3Z7</accession>
<gene>
    <name evidence="1" type="ORF">H9625_00440</name>
</gene>
<dbReference type="Proteomes" id="UP000620874">
    <property type="component" value="Unassembled WGS sequence"/>
</dbReference>
<evidence type="ECO:0000313" key="1">
    <source>
        <dbReference type="EMBL" id="MBD8038932.1"/>
    </source>
</evidence>
<dbReference type="EMBL" id="JACSPP010000001">
    <property type="protein sequence ID" value="MBD8038932.1"/>
    <property type="molecule type" value="Genomic_DNA"/>
</dbReference>
<protein>
    <submittedName>
        <fullName evidence="1">Uncharacterized protein</fullName>
    </submittedName>
</protein>
<name>A0ABR8Y3Z7_9BACT</name>